<gene>
    <name evidence="1" type="ORF">CLOHIR_00305</name>
</gene>
<reference evidence="1 2" key="2">
    <citation type="submission" date="2008-10" db="EMBL/GenBank/DDBJ databases">
        <title>Draft genome sequence of Clostridium hiranonis (DSM 13275).</title>
        <authorList>
            <person name="Sudarsanam P."/>
            <person name="Ley R."/>
            <person name="Guruge J."/>
            <person name="Turnbaugh P.J."/>
            <person name="Mahowald M."/>
            <person name="Liep D."/>
            <person name="Gordon J."/>
        </authorList>
    </citation>
    <scope>NUCLEOTIDE SEQUENCE [LARGE SCALE GENOMIC DNA]</scope>
    <source>
        <strain evidence="1 2">DSM 13275</strain>
    </source>
</reference>
<dbReference type="RefSeq" id="WP_006439226.1">
    <property type="nucleotide sequence ID" value="NZ_DS995355.1"/>
</dbReference>
<accession>B6FWQ6</accession>
<dbReference type="Proteomes" id="UP000003178">
    <property type="component" value="Unassembled WGS sequence"/>
</dbReference>
<dbReference type="AlphaFoldDB" id="B6FWQ6"/>
<reference evidence="1 2" key="1">
    <citation type="submission" date="2008-09" db="EMBL/GenBank/DDBJ databases">
        <authorList>
            <person name="Fulton L."/>
            <person name="Clifton S."/>
            <person name="Fulton B."/>
            <person name="Xu J."/>
            <person name="Minx P."/>
            <person name="Pepin K.H."/>
            <person name="Johnson M."/>
            <person name="Thiruvilangam P."/>
            <person name="Bhonagiri V."/>
            <person name="Nash W.E."/>
            <person name="Mardis E.R."/>
            <person name="Wilson R.K."/>
        </authorList>
    </citation>
    <scope>NUCLEOTIDE SEQUENCE [LARGE SCALE GENOMIC DNA]</scope>
    <source>
        <strain evidence="1 2">DSM 13275</strain>
    </source>
</reference>
<evidence type="ECO:0000313" key="1">
    <source>
        <dbReference type="EMBL" id="EEA85967.1"/>
    </source>
</evidence>
<dbReference type="OrthoDB" id="1750182at2"/>
<protein>
    <submittedName>
        <fullName evidence="1">Uncharacterized protein</fullName>
    </submittedName>
</protein>
<dbReference type="HOGENOM" id="CLU_1377028_0_0_9"/>
<keyword evidence="2" id="KW-1185">Reference proteome</keyword>
<sequence length="197" mass="23766">MLKLDRNILQWFDSFFEEQRTSLQKSNFICKLYRFEDKGRQKTALTLEKDNPKYWKIYFEMPQELAVKLEKNVHPIFREYIYEQLSIYNNNRMYNFINSNLIGVFNNVAFYSYDQNSGVYTMNFRNSFLEKCNNLMVGEDRQIDTNLYLNASSNDLFRFFNEDKSFVMNLRFDTTRGENLLDSLIDLRKSIIINDRA</sequence>
<dbReference type="eggNOG" id="ENOG5030FZA">
    <property type="taxonomic scope" value="Bacteria"/>
</dbReference>
<name>B6FWQ6_PEPHT</name>
<dbReference type="STRING" id="500633.CLOHIR_00305"/>
<proteinExistence type="predicted"/>
<dbReference type="EMBL" id="ABWP01000011">
    <property type="protein sequence ID" value="EEA85967.1"/>
    <property type="molecule type" value="Genomic_DNA"/>
</dbReference>
<organism evidence="1 2">
    <name type="scientific">Peptacetobacter hiranonis (strain DSM 13275 / JCM 10541 / KCTC 15199 / TO-931)</name>
    <name type="common">Clostridium hiranonis</name>
    <dbReference type="NCBI Taxonomy" id="500633"/>
    <lineage>
        <taxon>Bacteria</taxon>
        <taxon>Bacillati</taxon>
        <taxon>Bacillota</taxon>
        <taxon>Clostridia</taxon>
        <taxon>Peptostreptococcales</taxon>
        <taxon>Peptostreptococcaceae</taxon>
        <taxon>Peptacetobacter</taxon>
    </lineage>
</organism>
<comment type="caution">
    <text evidence="1">The sequence shown here is derived from an EMBL/GenBank/DDBJ whole genome shotgun (WGS) entry which is preliminary data.</text>
</comment>
<evidence type="ECO:0000313" key="2">
    <source>
        <dbReference type="Proteomes" id="UP000003178"/>
    </source>
</evidence>